<dbReference type="AlphaFoldDB" id="F8PRG3"/>
<dbReference type="InParanoid" id="F8PRG3"/>
<protein>
    <submittedName>
        <fullName evidence="1">Uncharacterized protein</fullName>
    </submittedName>
</protein>
<proteinExistence type="predicted"/>
<name>F8PRG3_SERL3</name>
<dbReference type="Proteomes" id="UP000008063">
    <property type="component" value="Unassembled WGS sequence"/>
</dbReference>
<dbReference type="HOGENOM" id="CLU_2672620_0_0_1"/>
<evidence type="ECO:0000313" key="1">
    <source>
        <dbReference type="EMBL" id="EGO00586.1"/>
    </source>
</evidence>
<gene>
    <name evidence="1" type="ORF">SERLA73DRAFT_86781</name>
</gene>
<accession>F8PRG3</accession>
<keyword evidence="2" id="KW-1185">Reference proteome</keyword>
<reference evidence="2" key="1">
    <citation type="journal article" date="2011" name="Science">
        <title>The plant cell wall-decomposing machinery underlies the functional diversity of forest fungi.</title>
        <authorList>
            <person name="Eastwood D.C."/>
            <person name="Floudas D."/>
            <person name="Binder M."/>
            <person name="Majcherczyk A."/>
            <person name="Schneider P."/>
            <person name="Aerts A."/>
            <person name="Asiegbu F.O."/>
            <person name="Baker S.E."/>
            <person name="Barry K."/>
            <person name="Bendiksby M."/>
            <person name="Blumentritt M."/>
            <person name="Coutinho P.M."/>
            <person name="Cullen D."/>
            <person name="de Vries R.P."/>
            <person name="Gathman A."/>
            <person name="Goodell B."/>
            <person name="Henrissat B."/>
            <person name="Ihrmark K."/>
            <person name="Kauserud H."/>
            <person name="Kohler A."/>
            <person name="LaButti K."/>
            <person name="Lapidus A."/>
            <person name="Lavin J.L."/>
            <person name="Lee Y.-H."/>
            <person name="Lindquist E."/>
            <person name="Lilly W."/>
            <person name="Lucas S."/>
            <person name="Morin E."/>
            <person name="Murat C."/>
            <person name="Oguiza J.A."/>
            <person name="Park J."/>
            <person name="Pisabarro A.G."/>
            <person name="Riley R."/>
            <person name="Rosling A."/>
            <person name="Salamov A."/>
            <person name="Schmidt O."/>
            <person name="Schmutz J."/>
            <person name="Skrede I."/>
            <person name="Stenlid J."/>
            <person name="Wiebenga A."/>
            <person name="Xie X."/>
            <person name="Kuees U."/>
            <person name="Hibbett D.S."/>
            <person name="Hoffmeister D."/>
            <person name="Hoegberg N."/>
            <person name="Martin F."/>
            <person name="Grigoriev I.V."/>
            <person name="Watkinson S.C."/>
        </authorList>
    </citation>
    <scope>NUCLEOTIDE SEQUENCE [LARGE SCALE GENOMIC DNA]</scope>
    <source>
        <strain evidence="2">strain S7.3</strain>
    </source>
</reference>
<sequence length="75" mass="8414">MADMFGSPSARQVFIKAISKYVPIKVLEFVHDHSSSPRCVHTHQMKEAVSVLQGACSRKGRRHCYREQKGGGRSL</sequence>
<evidence type="ECO:0000313" key="2">
    <source>
        <dbReference type="Proteomes" id="UP000008063"/>
    </source>
</evidence>
<organism evidence="2">
    <name type="scientific">Serpula lacrymans var. lacrymans (strain S7.3)</name>
    <name type="common">Dry rot fungus</name>
    <dbReference type="NCBI Taxonomy" id="936435"/>
    <lineage>
        <taxon>Eukaryota</taxon>
        <taxon>Fungi</taxon>
        <taxon>Dikarya</taxon>
        <taxon>Basidiomycota</taxon>
        <taxon>Agaricomycotina</taxon>
        <taxon>Agaricomycetes</taxon>
        <taxon>Agaricomycetidae</taxon>
        <taxon>Boletales</taxon>
        <taxon>Coniophorineae</taxon>
        <taxon>Serpulaceae</taxon>
        <taxon>Serpula</taxon>
    </lineage>
</organism>
<dbReference type="EMBL" id="GL945478">
    <property type="protein sequence ID" value="EGO00586.1"/>
    <property type="molecule type" value="Genomic_DNA"/>
</dbReference>